<accession>A0ABR4CI94</accession>
<reference evidence="2 3" key="1">
    <citation type="journal article" date="2024" name="Commun. Biol.">
        <title>Comparative genomic analysis of thermophilic fungi reveals convergent evolutionary adaptations and gene losses.</title>
        <authorList>
            <person name="Steindorff A.S."/>
            <person name="Aguilar-Pontes M.V."/>
            <person name="Robinson A.J."/>
            <person name="Andreopoulos B."/>
            <person name="LaButti K."/>
            <person name="Kuo A."/>
            <person name="Mondo S."/>
            <person name="Riley R."/>
            <person name="Otillar R."/>
            <person name="Haridas S."/>
            <person name="Lipzen A."/>
            <person name="Grimwood J."/>
            <person name="Schmutz J."/>
            <person name="Clum A."/>
            <person name="Reid I.D."/>
            <person name="Moisan M.C."/>
            <person name="Butler G."/>
            <person name="Nguyen T.T.M."/>
            <person name="Dewar K."/>
            <person name="Conant G."/>
            <person name="Drula E."/>
            <person name="Henrissat B."/>
            <person name="Hansel C."/>
            <person name="Singer S."/>
            <person name="Hutchinson M.I."/>
            <person name="de Vries R.P."/>
            <person name="Natvig D.O."/>
            <person name="Powell A.J."/>
            <person name="Tsang A."/>
            <person name="Grigoriev I.V."/>
        </authorList>
    </citation>
    <scope>NUCLEOTIDE SEQUENCE [LARGE SCALE GENOMIC DNA]</scope>
    <source>
        <strain evidence="2 3">CBS 494.80</strain>
    </source>
</reference>
<sequence length="130" mass="14554">MSWPVLIPFLPSFLLSTTHDNSDSRQLSTIDLLRLDISPGLTVQFPSLDPGYLLQNFCSSIQTIHKEATTRTNHPIPGIDASYSTPLPRLFLTSILPDPIRSQSSSDCAFRSFEDKAKFHRLPLLLSIEV</sequence>
<evidence type="ECO:0000256" key="1">
    <source>
        <dbReference type="SAM" id="SignalP"/>
    </source>
</evidence>
<keyword evidence="1" id="KW-0732">Signal</keyword>
<evidence type="ECO:0000313" key="3">
    <source>
        <dbReference type="Proteomes" id="UP001595075"/>
    </source>
</evidence>
<dbReference type="EMBL" id="JAZHXI010000007">
    <property type="protein sequence ID" value="KAL2069686.1"/>
    <property type="molecule type" value="Genomic_DNA"/>
</dbReference>
<keyword evidence="3" id="KW-1185">Reference proteome</keyword>
<dbReference type="Proteomes" id="UP001595075">
    <property type="component" value="Unassembled WGS sequence"/>
</dbReference>
<comment type="caution">
    <text evidence="2">The sequence shown here is derived from an EMBL/GenBank/DDBJ whole genome shotgun (WGS) entry which is preliminary data.</text>
</comment>
<proteinExistence type="predicted"/>
<gene>
    <name evidence="2" type="ORF">VTL71DRAFT_14365</name>
</gene>
<organism evidence="2 3">
    <name type="scientific">Oculimacula yallundae</name>
    <dbReference type="NCBI Taxonomy" id="86028"/>
    <lineage>
        <taxon>Eukaryota</taxon>
        <taxon>Fungi</taxon>
        <taxon>Dikarya</taxon>
        <taxon>Ascomycota</taxon>
        <taxon>Pezizomycotina</taxon>
        <taxon>Leotiomycetes</taxon>
        <taxon>Helotiales</taxon>
        <taxon>Ploettnerulaceae</taxon>
        <taxon>Oculimacula</taxon>
    </lineage>
</organism>
<feature type="chain" id="PRO_5045283578" evidence="1">
    <location>
        <begin position="17"/>
        <end position="130"/>
    </location>
</feature>
<evidence type="ECO:0000313" key="2">
    <source>
        <dbReference type="EMBL" id="KAL2069686.1"/>
    </source>
</evidence>
<protein>
    <submittedName>
        <fullName evidence="2">Uncharacterized protein</fullName>
    </submittedName>
</protein>
<feature type="signal peptide" evidence="1">
    <location>
        <begin position="1"/>
        <end position="16"/>
    </location>
</feature>
<name>A0ABR4CI94_9HELO</name>